<name>A0A4Z0M055_9GAMM</name>
<reference evidence="4 5" key="1">
    <citation type="submission" date="2019-04" db="EMBL/GenBank/DDBJ databases">
        <title>Taxonomy of novel Haliea sp. from mangrove soil of West Coast of India.</title>
        <authorList>
            <person name="Verma A."/>
            <person name="Kumar P."/>
            <person name="Krishnamurthi S."/>
        </authorList>
    </citation>
    <scope>NUCLEOTIDE SEQUENCE [LARGE SCALE GENOMIC DNA]</scope>
    <source>
        <strain evidence="4 5">SAOS-164</strain>
    </source>
</reference>
<keyword evidence="5" id="KW-1185">Reference proteome</keyword>
<protein>
    <submittedName>
        <fullName evidence="4">NADPH-dependent oxidoreductase</fullName>
    </submittedName>
</protein>
<keyword evidence="2" id="KW-0285">Flavoprotein</keyword>
<dbReference type="PANTHER" id="PTHR30543">
    <property type="entry name" value="CHROMATE REDUCTASE"/>
    <property type="match status" value="1"/>
</dbReference>
<evidence type="ECO:0000259" key="3">
    <source>
        <dbReference type="Pfam" id="PF03358"/>
    </source>
</evidence>
<dbReference type="InterPro" id="IPR050712">
    <property type="entry name" value="NAD(P)H-dep_reductase"/>
</dbReference>
<dbReference type="GO" id="GO:0016491">
    <property type="term" value="F:oxidoreductase activity"/>
    <property type="evidence" value="ECO:0007669"/>
    <property type="project" value="InterPro"/>
</dbReference>
<dbReference type="Gene3D" id="3.40.50.360">
    <property type="match status" value="1"/>
</dbReference>
<keyword evidence="2" id="KW-0288">FMN</keyword>
<feature type="domain" description="NADPH-dependent FMN reductase-like" evidence="3">
    <location>
        <begin position="6"/>
        <end position="145"/>
    </location>
</feature>
<dbReference type="RefSeq" id="WP_135445270.1">
    <property type="nucleotide sequence ID" value="NZ_SRLE01000009.1"/>
</dbReference>
<proteinExistence type="predicted"/>
<dbReference type="EMBL" id="SRLE01000009">
    <property type="protein sequence ID" value="TGD72804.1"/>
    <property type="molecule type" value="Genomic_DNA"/>
</dbReference>
<gene>
    <name evidence="4" type="ORF">E4634_14910</name>
</gene>
<evidence type="ECO:0000256" key="1">
    <source>
        <dbReference type="ARBA" id="ARBA00001917"/>
    </source>
</evidence>
<dbReference type="AlphaFoldDB" id="A0A4Z0M055"/>
<comment type="caution">
    <text evidence="4">The sequence shown here is derived from an EMBL/GenBank/DDBJ whole genome shotgun (WGS) entry which is preliminary data.</text>
</comment>
<evidence type="ECO:0000313" key="5">
    <source>
        <dbReference type="Proteomes" id="UP000298050"/>
    </source>
</evidence>
<comment type="cofactor">
    <cofactor evidence="1">
        <name>FMN</name>
        <dbReference type="ChEBI" id="CHEBI:58210"/>
    </cofactor>
</comment>
<dbReference type="SUPFAM" id="SSF52218">
    <property type="entry name" value="Flavoproteins"/>
    <property type="match status" value="1"/>
</dbReference>
<organism evidence="4 5">
    <name type="scientific">Mangrovimicrobium sediminis</name>
    <dbReference type="NCBI Taxonomy" id="2562682"/>
    <lineage>
        <taxon>Bacteria</taxon>
        <taxon>Pseudomonadati</taxon>
        <taxon>Pseudomonadota</taxon>
        <taxon>Gammaproteobacteria</taxon>
        <taxon>Cellvibrionales</taxon>
        <taxon>Halieaceae</taxon>
        <taxon>Mangrovimicrobium</taxon>
    </lineage>
</organism>
<sequence>MEHLTLGIIYGSARHGRLCDSVVAWVCDQLAKTAPSLDREILDPASGEVEEAIYGNYRPSLEALLAKIDRCDAFIVVTPEYNHSYPAPLKALIDCVGLEFAGKPVGFVSYGGLSGGLRAVEHLRNVFAEMHAMSVRTSLAFANANNSFAVDGQPGEALRAARTLEAMLAELVWWATPLKAARAGNCYREMKQRFKGLAA</sequence>
<dbReference type="Proteomes" id="UP000298050">
    <property type="component" value="Unassembled WGS sequence"/>
</dbReference>
<dbReference type="PANTHER" id="PTHR30543:SF21">
    <property type="entry name" value="NAD(P)H-DEPENDENT FMN REDUCTASE LOT6"/>
    <property type="match status" value="1"/>
</dbReference>
<dbReference type="GO" id="GO:0005829">
    <property type="term" value="C:cytosol"/>
    <property type="evidence" value="ECO:0007669"/>
    <property type="project" value="TreeGrafter"/>
</dbReference>
<evidence type="ECO:0000256" key="2">
    <source>
        <dbReference type="ARBA" id="ARBA00022643"/>
    </source>
</evidence>
<accession>A0A4Z0M055</accession>
<dbReference type="InterPro" id="IPR029039">
    <property type="entry name" value="Flavoprotein-like_sf"/>
</dbReference>
<dbReference type="OrthoDB" id="5767802at2"/>
<dbReference type="GO" id="GO:0010181">
    <property type="term" value="F:FMN binding"/>
    <property type="evidence" value="ECO:0007669"/>
    <property type="project" value="TreeGrafter"/>
</dbReference>
<dbReference type="Pfam" id="PF03358">
    <property type="entry name" value="FMN_red"/>
    <property type="match status" value="1"/>
</dbReference>
<evidence type="ECO:0000313" key="4">
    <source>
        <dbReference type="EMBL" id="TGD72804.1"/>
    </source>
</evidence>
<dbReference type="InterPro" id="IPR005025">
    <property type="entry name" value="FMN_Rdtase-like_dom"/>
</dbReference>